<name>A0A377FSQ9_9BACL</name>
<organism evidence="1 2">
    <name type="scientific">Exiguobacterium aurantiacum</name>
    <dbReference type="NCBI Taxonomy" id="33987"/>
    <lineage>
        <taxon>Bacteria</taxon>
        <taxon>Bacillati</taxon>
        <taxon>Bacillota</taxon>
        <taxon>Bacilli</taxon>
        <taxon>Bacillales</taxon>
        <taxon>Bacillales Family XII. Incertae Sedis</taxon>
        <taxon>Exiguobacterium</taxon>
    </lineage>
</organism>
<protein>
    <recommendedName>
        <fullName evidence="3">DUF4393 domain-containing protein</fullName>
    </recommendedName>
</protein>
<evidence type="ECO:0000313" key="1">
    <source>
        <dbReference type="EMBL" id="STO07594.1"/>
    </source>
</evidence>
<evidence type="ECO:0000313" key="2">
    <source>
        <dbReference type="Proteomes" id="UP000254060"/>
    </source>
</evidence>
<dbReference type="AlphaFoldDB" id="A0A377FSQ9"/>
<dbReference type="OrthoDB" id="2821924at2"/>
<reference evidence="1 2" key="1">
    <citation type="submission" date="2018-06" db="EMBL/GenBank/DDBJ databases">
        <authorList>
            <consortium name="Pathogen Informatics"/>
            <person name="Doyle S."/>
        </authorList>
    </citation>
    <scope>NUCLEOTIDE SEQUENCE [LARGE SCALE GENOMIC DNA]</scope>
    <source>
        <strain evidence="1 2">NCTC13163</strain>
    </source>
</reference>
<dbReference type="RefSeq" id="WP_029334622.1">
    <property type="nucleotide sequence ID" value="NZ_UGGP01000001.1"/>
</dbReference>
<dbReference type="EMBL" id="UGGP01000001">
    <property type="protein sequence ID" value="STO07594.1"/>
    <property type="molecule type" value="Genomic_DNA"/>
</dbReference>
<dbReference type="Proteomes" id="UP000254060">
    <property type="component" value="Unassembled WGS sequence"/>
</dbReference>
<proteinExistence type="predicted"/>
<sequence>MDFENMINQIYDVTPKGFQEPIKMTVGIGADFLPVFGKIYHAYQHQKINRALRELDHQIQNIKVKLDASDESMIFKEEIFPIIIKKMLDEPQEEKIKIIIDGFEHIVDRNISEQEIIFHYYDVLEELRMADIIFMCTNYFVKKDISSKEKVAHLASESEEELARKHIERYMANKLVRLGLLIEKADKEQMTYNVLKELTRNRAGYEYAAKFTINQYELTPFGFSFIDFFKLDM</sequence>
<accession>A0A377FSQ9</accession>
<evidence type="ECO:0008006" key="3">
    <source>
        <dbReference type="Google" id="ProtNLM"/>
    </source>
</evidence>
<gene>
    <name evidence="1" type="ORF">NCTC13163_00944</name>
</gene>